<reference evidence="8" key="1">
    <citation type="journal article" date="2017" name="Genome Announc.">
        <title>High-Quality Whole-Genome Sequences of the Oligo-Mouse-Microbiota Bacterial Community.</title>
        <authorList>
            <person name="Garzetti D."/>
            <person name="Brugiroux S."/>
            <person name="Bunk B."/>
            <person name="Pukall R."/>
            <person name="McCoy K.D."/>
            <person name="Macpherson A.J."/>
            <person name="Stecher B."/>
        </authorList>
    </citation>
    <scope>NUCLEOTIDE SEQUENCE</scope>
    <source>
        <strain evidence="8">KB18</strain>
    </source>
</reference>
<comment type="subcellular location">
    <subcellularLocation>
        <location evidence="1">Cell membrane</location>
        <topology evidence="1">Multi-pass membrane protein</topology>
    </subcellularLocation>
</comment>
<evidence type="ECO:0000313" key="11">
    <source>
        <dbReference type="Proteomes" id="UP000596035"/>
    </source>
</evidence>
<dbReference type="EMBL" id="CP021422">
    <property type="protein sequence ID" value="ASB40993.1"/>
    <property type="molecule type" value="Genomic_DNA"/>
</dbReference>
<feature type="transmembrane region" description="Helical" evidence="7">
    <location>
        <begin position="44"/>
        <end position="61"/>
    </location>
</feature>
<evidence type="ECO:0000313" key="10">
    <source>
        <dbReference type="Proteomes" id="UP000196710"/>
    </source>
</evidence>
<evidence type="ECO:0000256" key="6">
    <source>
        <dbReference type="ARBA" id="ARBA00023136"/>
    </source>
</evidence>
<reference evidence="10" key="2">
    <citation type="submission" date="2017-05" db="EMBL/GenBank/DDBJ databases">
        <title>Improved OligoMM genomes.</title>
        <authorList>
            <person name="Garzetti D."/>
        </authorList>
    </citation>
    <scope>NUCLEOTIDE SEQUENCE [LARGE SCALE GENOMIC DNA]</scope>
    <source>
        <strain evidence="10">KB18</strain>
    </source>
</reference>
<evidence type="ECO:0000256" key="3">
    <source>
        <dbReference type="ARBA" id="ARBA00022475"/>
    </source>
</evidence>
<evidence type="ECO:0000256" key="7">
    <source>
        <dbReference type="SAM" id="Phobius"/>
    </source>
</evidence>
<sequence>MKTAIKKYWFLFVMVLCNLIIWTYDPEIGKTALAFSGKNFINFRFILTPVFICIGLMDVWVEREKMIRIMGANSGVKGITVAILSGTITAVPIYVLLPVAGVLLKKGCRISNVVLFLCTSASIRIPLLLFEISSLGISFTLMRFCLNLFAVFAIAFIIEGLLSDKDRKEIYGNAEKL</sequence>
<dbReference type="Proteomes" id="UP000596035">
    <property type="component" value="Chromosome"/>
</dbReference>
<protein>
    <submittedName>
        <fullName evidence="9">Permease</fullName>
    </submittedName>
</protein>
<gene>
    <name evidence="8" type="ORF">ADH66_10220</name>
    <name evidence="9" type="ORF">I5Q82_00540</name>
</gene>
<dbReference type="KEGG" id="amur:ADH66_10220"/>
<feature type="transmembrane region" description="Helical" evidence="7">
    <location>
        <begin position="144"/>
        <end position="162"/>
    </location>
</feature>
<evidence type="ECO:0000313" key="8">
    <source>
        <dbReference type="EMBL" id="ASB40993.1"/>
    </source>
</evidence>
<dbReference type="GO" id="GO:0005886">
    <property type="term" value="C:plasma membrane"/>
    <property type="evidence" value="ECO:0007669"/>
    <property type="project" value="UniProtKB-SubCell"/>
</dbReference>
<keyword evidence="10" id="KW-1185">Reference proteome</keyword>
<keyword evidence="3" id="KW-1003">Cell membrane</keyword>
<feature type="transmembrane region" description="Helical" evidence="7">
    <location>
        <begin position="7"/>
        <end position="24"/>
    </location>
</feature>
<dbReference type="Proteomes" id="UP000196710">
    <property type="component" value="Chromosome"/>
</dbReference>
<comment type="similarity">
    <text evidence="2">Belongs to the UPF0718 family.</text>
</comment>
<organism evidence="9 11">
    <name type="scientific">Acutalibacter muris</name>
    <dbReference type="NCBI Taxonomy" id="1796620"/>
    <lineage>
        <taxon>Bacteria</taxon>
        <taxon>Bacillati</taxon>
        <taxon>Bacillota</taxon>
        <taxon>Clostridia</taxon>
        <taxon>Eubacteriales</taxon>
        <taxon>Acutalibacteraceae</taxon>
        <taxon>Acutalibacter</taxon>
    </lineage>
</organism>
<dbReference type="RefSeq" id="WP_066541169.1">
    <property type="nucleotide sequence ID" value="NZ_CP021422.1"/>
</dbReference>
<dbReference type="Pfam" id="PF03773">
    <property type="entry name" value="ArsP_1"/>
    <property type="match status" value="1"/>
</dbReference>
<evidence type="ECO:0000256" key="1">
    <source>
        <dbReference type="ARBA" id="ARBA00004651"/>
    </source>
</evidence>
<keyword evidence="6 7" id="KW-0472">Membrane</keyword>
<evidence type="ECO:0000256" key="2">
    <source>
        <dbReference type="ARBA" id="ARBA00006386"/>
    </source>
</evidence>
<dbReference type="AlphaFoldDB" id="A0A1Z2XRB8"/>
<accession>A0A1Z2XRB8</accession>
<dbReference type="InterPro" id="IPR005524">
    <property type="entry name" value="DUF318"/>
</dbReference>
<evidence type="ECO:0000256" key="5">
    <source>
        <dbReference type="ARBA" id="ARBA00022989"/>
    </source>
</evidence>
<evidence type="ECO:0000313" key="9">
    <source>
        <dbReference type="EMBL" id="QQR30274.1"/>
    </source>
</evidence>
<proteinExistence type="inferred from homology"/>
<feature type="transmembrane region" description="Helical" evidence="7">
    <location>
        <begin position="110"/>
        <end position="132"/>
    </location>
</feature>
<keyword evidence="4 7" id="KW-0812">Transmembrane</keyword>
<keyword evidence="5 7" id="KW-1133">Transmembrane helix</keyword>
<reference evidence="9 11" key="3">
    <citation type="submission" date="2020-11" db="EMBL/GenBank/DDBJ databases">
        <title>Closed and high quality bacterial genomes of the OMM12 community.</title>
        <authorList>
            <person name="Marbouty M."/>
            <person name="Lamy-Besnier Q."/>
            <person name="Debarbieux L."/>
            <person name="Koszul R."/>
        </authorList>
    </citation>
    <scope>NUCLEOTIDE SEQUENCE [LARGE SCALE GENOMIC DNA]</scope>
    <source>
        <strain evidence="9 11">KB18</strain>
    </source>
</reference>
<name>A0A1Z2XRB8_9FIRM</name>
<evidence type="ECO:0000256" key="4">
    <source>
        <dbReference type="ARBA" id="ARBA00022692"/>
    </source>
</evidence>
<dbReference type="EMBL" id="CP065321">
    <property type="protein sequence ID" value="QQR30274.1"/>
    <property type="molecule type" value="Genomic_DNA"/>
</dbReference>
<feature type="transmembrane region" description="Helical" evidence="7">
    <location>
        <begin position="81"/>
        <end position="104"/>
    </location>
</feature>